<sequence>MKLLKLQQVMEKTSLCSSSIYNLMKEGDFPKNISVMGKRKAWLESEVEEWVMARIEERDSAAESMD</sequence>
<dbReference type="Proteomes" id="UP000188726">
    <property type="component" value="Unassembled WGS sequence"/>
</dbReference>
<protein>
    <submittedName>
        <fullName evidence="1">Transcriptional regulator</fullName>
    </submittedName>
</protein>
<proteinExistence type="predicted"/>
<evidence type="ECO:0000313" key="2">
    <source>
        <dbReference type="Proteomes" id="UP000188726"/>
    </source>
</evidence>
<dbReference type="InterPro" id="IPR052931">
    <property type="entry name" value="Prophage_regulatory_activator"/>
</dbReference>
<name>A0AB36JZR8_9GAMM</name>
<organism evidence="1 2">
    <name type="scientific">Salinivibrio kushneri</name>
    <dbReference type="NCBI Taxonomy" id="1908198"/>
    <lineage>
        <taxon>Bacteria</taxon>
        <taxon>Pseudomonadati</taxon>
        <taxon>Pseudomonadota</taxon>
        <taxon>Gammaproteobacteria</taxon>
        <taxon>Vibrionales</taxon>
        <taxon>Vibrionaceae</taxon>
        <taxon>Salinivibrio</taxon>
    </lineage>
</organism>
<evidence type="ECO:0000313" key="1">
    <source>
        <dbReference type="EMBL" id="OOE39954.1"/>
    </source>
</evidence>
<accession>A0AB36JZR8</accession>
<reference evidence="1 2" key="1">
    <citation type="journal article" date="2017" name="Genome Announc.">
        <title>Draft Genome Sequences of Salinivibrio proteolyticus, Salinivibrio sharmensis, Salinivibrio siamensis, Salinivibrio costicola subsp. alcaliphilus, Salinivibrio costicola subsp. vallismortis, and 29 New Isolates Belonging to the Genus Salinivibrio.</title>
        <authorList>
            <person name="Lopez-Hermoso C."/>
            <person name="de la Haba R.R."/>
            <person name="Sanchez-Porro C."/>
            <person name="Bayliss S.C."/>
            <person name="Feil E.J."/>
            <person name="Ventosa A."/>
        </authorList>
    </citation>
    <scope>NUCLEOTIDE SEQUENCE [LARGE SCALE GENOMIC DNA]</scope>
    <source>
        <strain evidence="1 2">IC202</strain>
    </source>
</reference>
<dbReference type="EMBL" id="MUEO01000082">
    <property type="protein sequence ID" value="OOE39954.1"/>
    <property type="molecule type" value="Genomic_DNA"/>
</dbReference>
<dbReference type="InterPro" id="IPR010260">
    <property type="entry name" value="AlpA"/>
</dbReference>
<gene>
    <name evidence="1" type="ORF">BZG09_16655</name>
</gene>
<dbReference type="RefSeq" id="WP_077459681.1">
    <property type="nucleotide sequence ID" value="NZ_MUEN01000141.1"/>
</dbReference>
<comment type="caution">
    <text evidence="1">The sequence shown here is derived from an EMBL/GenBank/DDBJ whole genome shotgun (WGS) entry which is preliminary data.</text>
</comment>
<dbReference type="PANTHER" id="PTHR36154">
    <property type="entry name" value="DNA-BINDING TRANSCRIPTIONAL ACTIVATOR ALPA"/>
    <property type="match status" value="1"/>
</dbReference>
<dbReference type="Pfam" id="PF05930">
    <property type="entry name" value="Phage_AlpA"/>
    <property type="match status" value="1"/>
</dbReference>
<dbReference type="AlphaFoldDB" id="A0AB36JZR8"/>
<dbReference type="PANTHER" id="PTHR36154:SF1">
    <property type="entry name" value="DNA-BINDING TRANSCRIPTIONAL ACTIVATOR ALPA"/>
    <property type="match status" value="1"/>
</dbReference>
<dbReference type="Gene3D" id="1.10.238.160">
    <property type="match status" value="1"/>
</dbReference>